<protein>
    <recommendedName>
        <fullName evidence="3">N-acetyltransferase domain-containing protein</fullName>
    </recommendedName>
</protein>
<gene>
    <name evidence="1" type="ORF">ACFFQA_17205</name>
</gene>
<name>A0ABV6A099_9PSEU</name>
<dbReference type="Proteomes" id="UP001589693">
    <property type="component" value="Unassembled WGS sequence"/>
</dbReference>
<dbReference type="EMBL" id="JBHLZU010000014">
    <property type="protein sequence ID" value="MFB9905674.1"/>
    <property type="molecule type" value="Genomic_DNA"/>
</dbReference>
<evidence type="ECO:0000313" key="1">
    <source>
        <dbReference type="EMBL" id="MFB9905674.1"/>
    </source>
</evidence>
<dbReference type="Gene3D" id="3.40.630.30">
    <property type="match status" value="1"/>
</dbReference>
<dbReference type="SUPFAM" id="SSF55729">
    <property type="entry name" value="Acyl-CoA N-acyltransferases (Nat)"/>
    <property type="match status" value="1"/>
</dbReference>
<evidence type="ECO:0008006" key="3">
    <source>
        <dbReference type="Google" id="ProtNLM"/>
    </source>
</evidence>
<dbReference type="InterPro" id="IPR016181">
    <property type="entry name" value="Acyl_CoA_acyltransferase"/>
</dbReference>
<organism evidence="1 2">
    <name type="scientific">Allokutzneria oryzae</name>
    <dbReference type="NCBI Taxonomy" id="1378989"/>
    <lineage>
        <taxon>Bacteria</taxon>
        <taxon>Bacillati</taxon>
        <taxon>Actinomycetota</taxon>
        <taxon>Actinomycetes</taxon>
        <taxon>Pseudonocardiales</taxon>
        <taxon>Pseudonocardiaceae</taxon>
        <taxon>Allokutzneria</taxon>
    </lineage>
</organism>
<comment type="caution">
    <text evidence="1">The sequence shown here is derived from an EMBL/GenBank/DDBJ whole genome shotgun (WGS) entry which is preliminary data.</text>
</comment>
<reference evidence="1 2" key="1">
    <citation type="submission" date="2024-09" db="EMBL/GenBank/DDBJ databases">
        <authorList>
            <person name="Sun Q."/>
            <person name="Mori K."/>
        </authorList>
    </citation>
    <scope>NUCLEOTIDE SEQUENCE [LARGE SCALE GENOMIC DNA]</scope>
    <source>
        <strain evidence="1 2">TBRC 7907</strain>
    </source>
</reference>
<dbReference type="RefSeq" id="WP_377852976.1">
    <property type="nucleotide sequence ID" value="NZ_JBHLZU010000014.1"/>
</dbReference>
<accession>A0ABV6A099</accession>
<keyword evidence="2" id="KW-1185">Reference proteome</keyword>
<evidence type="ECO:0000313" key="2">
    <source>
        <dbReference type="Proteomes" id="UP001589693"/>
    </source>
</evidence>
<proteinExistence type="predicted"/>
<sequence length="209" mass="23379">MSAVTARQATEADLDEIMVVEQDWEESQRATRARMAARMRKFPEGFLIFEWDGAVIGTQMSFPMRYDAAKVGGLGTWYDVTNNGDYPEIDRSTANALYLASGSLKRTSRGSTAYEAMMEVSTDLARRLGLSYVVAGAKIPGYDGYCRRFGDIDAREYAFLRINGCLVDPLLEMYRGHDFVVPDKDHVVPNYYPDAPSRDYGAIVVRGPL</sequence>